<dbReference type="EMBL" id="BMPP01000023">
    <property type="protein sequence ID" value="GGK40716.1"/>
    <property type="molecule type" value="Genomic_DNA"/>
</dbReference>
<dbReference type="Gene3D" id="1.10.3710.10">
    <property type="entry name" value="DNA polymerase III clamp loader subunits, C-terminal domain"/>
    <property type="match status" value="1"/>
</dbReference>
<keyword evidence="7" id="KW-1185">Reference proteome</keyword>
<gene>
    <name evidence="6" type="ORF">GCM10008955_38100</name>
</gene>
<evidence type="ECO:0000259" key="5">
    <source>
        <dbReference type="SMART" id="SM00382"/>
    </source>
</evidence>
<evidence type="ECO:0000256" key="2">
    <source>
        <dbReference type="ARBA" id="ARBA00022741"/>
    </source>
</evidence>
<sequence>MSNSTGLFEQADESYRPLAERMRPRTLDDLVGQKHLMVRGAPLEVARRTRKVQTIILHGPPGTGKTTIARALAKSVDAEFIAMSATNAGKAELTKVVEQARAARLRGRNTILFLDEVHRWSRTQQDALLPEIESGNLTLIGATTENPGFTVVGALRSRSRIVEVKPLTRDDILELLGRAEAFEHKRLPLTREARASIAEQCDGDARMALGMAEAVWMSEPDHDLSPEELNVVAPVARGRHGRNAEALYDLLSALHKAMRGSDPDAALLYTAMLLEGGEDPLAIIRRVQACASEDVGLADPQAMVQADAAWSAMLRLGPAEGRLPLGQAVIYVATAPKSNAVYHGMNQATAVARANPTLMPPLHMMNAPTDYQRSVGRKAGYLYDHDFERAFSGQQRLPDELRELRLYEPSTQGYEAKTLAPRVAHWRALRGEIQPQAQEDEGCPVDQRMEQKAEDRALLKAVPQVSEGVMINPSKLVQSSSSVIPAINLPPGTDCPAQAMRKEDRAASKKEKAAKSAAPARPKAARSKTAVKETP</sequence>
<dbReference type="Pfam" id="PF16193">
    <property type="entry name" value="AAA_assoc_2"/>
    <property type="match status" value="1"/>
</dbReference>
<dbReference type="InterPro" id="IPR021886">
    <property type="entry name" value="MgsA_C"/>
</dbReference>
<dbReference type="SUPFAM" id="SSF48019">
    <property type="entry name" value="post-AAA+ oligomerization domain-like"/>
    <property type="match status" value="1"/>
</dbReference>
<proteinExistence type="inferred from homology"/>
<keyword evidence="3" id="KW-0067">ATP-binding</keyword>
<dbReference type="InterPro" id="IPR008921">
    <property type="entry name" value="DNA_pol3_clamp-load_cplx_C"/>
</dbReference>
<accession>A0ABQ2F1B2</accession>
<dbReference type="Proteomes" id="UP000647587">
    <property type="component" value="Unassembled WGS sequence"/>
</dbReference>
<evidence type="ECO:0000256" key="3">
    <source>
        <dbReference type="ARBA" id="ARBA00022840"/>
    </source>
</evidence>
<feature type="domain" description="AAA+ ATPase" evidence="5">
    <location>
        <begin position="51"/>
        <end position="167"/>
    </location>
</feature>
<protein>
    <submittedName>
        <fullName evidence="6">ATPase AAA</fullName>
    </submittedName>
</protein>
<evidence type="ECO:0000256" key="1">
    <source>
        <dbReference type="ARBA" id="ARBA00008959"/>
    </source>
</evidence>
<dbReference type="SMART" id="SM00382">
    <property type="entry name" value="AAA"/>
    <property type="match status" value="1"/>
</dbReference>
<feature type="region of interest" description="Disordered" evidence="4">
    <location>
        <begin position="484"/>
        <end position="535"/>
    </location>
</feature>
<evidence type="ECO:0000313" key="6">
    <source>
        <dbReference type="EMBL" id="GGK40716.1"/>
    </source>
</evidence>
<evidence type="ECO:0000313" key="7">
    <source>
        <dbReference type="Proteomes" id="UP000647587"/>
    </source>
</evidence>
<dbReference type="InterPro" id="IPR003593">
    <property type="entry name" value="AAA+_ATPase"/>
</dbReference>
<name>A0ABQ2F1B2_9DEIO</name>
<reference evidence="7" key="1">
    <citation type="journal article" date="2019" name="Int. J. Syst. Evol. Microbiol.">
        <title>The Global Catalogue of Microorganisms (GCM) 10K type strain sequencing project: providing services to taxonomists for standard genome sequencing and annotation.</title>
        <authorList>
            <consortium name="The Broad Institute Genomics Platform"/>
            <consortium name="The Broad Institute Genome Sequencing Center for Infectious Disease"/>
            <person name="Wu L."/>
            <person name="Ma J."/>
        </authorList>
    </citation>
    <scope>NUCLEOTIDE SEQUENCE [LARGE SCALE GENOMIC DNA]</scope>
    <source>
        <strain evidence="7">JCM 30331</strain>
    </source>
</reference>
<dbReference type="InterPro" id="IPR032423">
    <property type="entry name" value="AAA_assoc_2"/>
</dbReference>
<dbReference type="RefSeq" id="WP_189011616.1">
    <property type="nucleotide sequence ID" value="NZ_BMPP01000023.1"/>
</dbReference>
<dbReference type="InterPro" id="IPR003959">
    <property type="entry name" value="ATPase_AAA_core"/>
</dbReference>
<feature type="compositionally biased region" description="Basic and acidic residues" evidence="4">
    <location>
        <begin position="500"/>
        <end position="514"/>
    </location>
</feature>
<dbReference type="Pfam" id="PF12002">
    <property type="entry name" value="MgsA_C"/>
    <property type="match status" value="1"/>
</dbReference>
<dbReference type="PANTHER" id="PTHR13779">
    <property type="entry name" value="WERNER HELICASE-INTERACTING PROTEIN 1 FAMILY MEMBER"/>
    <property type="match status" value="1"/>
</dbReference>
<dbReference type="SUPFAM" id="SSF52540">
    <property type="entry name" value="P-loop containing nucleoside triphosphate hydrolases"/>
    <property type="match status" value="1"/>
</dbReference>
<dbReference type="InterPro" id="IPR027417">
    <property type="entry name" value="P-loop_NTPase"/>
</dbReference>
<dbReference type="CDD" id="cd18139">
    <property type="entry name" value="HLD_clamp_RarA"/>
    <property type="match status" value="1"/>
</dbReference>
<dbReference type="Gene3D" id="1.10.8.60">
    <property type="match status" value="1"/>
</dbReference>
<dbReference type="Gene3D" id="3.40.50.300">
    <property type="entry name" value="P-loop containing nucleotide triphosphate hydrolases"/>
    <property type="match status" value="1"/>
</dbReference>
<organism evidence="6 7">
    <name type="scientific">Deinococcus malanensis</name>
    <dbReference type="NCBI Taxonomy" id="1706855"/>
    <lineage>
        <taxon>Bacteria</taxon>
        <taxon>Thermotogati</taxon>
        <taxon>Deinococcota</taxon>
        <taxon>Deinococci</taxon>
        <taxon>Deinococcales</taxon>
        <taxon>Deinococcaceae</taxon>
        <taxon>Deinococcus</taxon>
    </lineage>
</organism>
<keyword evidence="2" id="KW-0547">Nucleotide-binding</keyword>
<comment type="caution">
    <text evidence="6">The sequence shown here is derived from an EMBL/GenBank/DDBJ whole genome shotgun (WGS) entry which is preliminary data.</text>
</comment>
<dbReference type="PANTHER" id="PTHR13779:SF7">
    <property type="entry name" value="ATPASE WRNIP1"/>
    <property type="match status" value="1"/>
</dbReference>
<evidence type="ECO:0000256" key="4">
    <source>
        <dbReference type="SAM" id="MobiDB-lite"/>
    </source>
</evidence>
<dbReference type="Gene3D" id="1.20.272.10">
    <property type="match status" value="1"/>
</dbReference>
<dbReference type="Pfam" id="PF00004">
    <property type="entry name" value="AAA"/>
    <property type="match status" value="1"/>
</dbReference>
<comment type="similarity">
    <text evidence="1">Belongs to the AAA ATPase family. RarA/MGS1/WRNIP1 subfamily.</text>
</comment>
<dbReference type="CDD" id="cd00009">
    <property type="entry name" value="AAA"/>
    <property type="match status" value="1"/>
</dbReference>
<dbReference type="InterPro" id="IPR051314">
    <property type="entry name" value="AAA_ATPase_RarA/MGS1/WRNIP1"/>
</dbReference>